<feature type="transmembrane region" description="Helical" evidence="1">
    <location>
        <begin position="6"/>
        <end position="22"/>
    </location>
</feature>
<keyword evidence="1" id="KW-0472">Membrane</keyword>
<dbReference type="RefSeq" id="WP_114789605.1">
    <property type="nucleotide sequence ID" value="NZ_CP139960.1"/>
</dbReference>
<protein>
    <recommendedName>
        <fullName evidence="4">DUF3592 domain-containing protein</fullName>
    </recommendedName>
</protein>
<name>A0ABZ0WAK7_9BACT</name>
<proteinExistence type="predicted"/>
<evidence type="ECO:0000313" key="2">
    <source>
        <dbReference type="EMBL" id="WQD40221.1"/>
    </source>
</evidence>
<reference evidence="2 3" key="1">
    <citation type="submission" date="2023-12" db="EMBL/GenBank/DDBJ databases">
        <title>Genome sequencing and assembly of bacterial species from a model synthetic community.</title>
        <authorList>
            <person name="Hogle S.L."/>
        </authorList>
    </citation>
    <scope>NUCLEOTIDE SEQUENCE [LARGE SCALE GENOMIC DNA]</scope>
    <source>
        <strain evidence="2 3">HAMBI_3031</strain>
    </source>
</reference>
<dbReference type="EMBL" id="CP139960">
    <property type="protein sequence ID" value="WQD40221.1"/>
    <property type="molecule type" value="Genomic_DNA"/>
</dbReference>
<keyword evidence="1" id="KW-0812">Transmembrane</keyword>
<sequence length="191" mass="21537">MEIIYWRVLFFCLIPIGIFLLIKGIRLVGKSLSGTVLLEIPYLQKTGQFTVVKAGYFSIWQKGTLLKRTPVDQFRPYVYNELTNETLMLNFSLMRPQVNSFSAGRIQIATFRAEPGNYKLELGHGTSLSKWESLLANAVLFPKIDLTKYFIEVRTSQSPLFIFLAIPLILLGAFGIICGVVLGLLADQIVK</sequence>
<evidence type="ECO:0000256" key="1">
    <source>
        <dbReference type="SAM" id="Phobius"/>
    </source>
</evidence>
<keyword evidence="3" id="KW-1185">Reference proteome</keyword>
<gene>
    <name evidence="2" type="ORF">U0035_08695</name>
</gene>
<evidence type="ECO:0008006" key="4">
    <source>
        <dbReference type="Google" id="ProtNLM"/>
    </source>
</evidence>
<keyword evidence="1" id="KW-1133">Transmembrane helix</keyword>
<accession>A0ABZ0WAK7</accession>
<evidence type="ECO:0000313" key="3">
    <source>
        <dbReference type="Proteomes" id="UP001325680"/>
    </source>
</evidence>
<dbReference type="Proteomes" id="UP001325680">
    <property type="component" value="Chromosome"/>
</dbReference>
<feature type="transmembrane region" description="Helical" evidence="1">
    <location>
        <begin position="160"/>
        <end position="186"/>
    </location>
</feature>
<organism evidence="2 3">
    <name type="scientific">Niabella yanshanensis</name>
    <dbReference type="NCBI Taxonomy" id="577386"/>
    <lineage>
        <taxon>Bacteria</taxon>
        <taxon>Pseudomonadati</taxon>
        <taxon>Bacteroidota</taxon>
        <taxon>Chitinophagia</taxon>
        <taxon>Chitinophagales</taxon>
        <taxon>Chitinophagaceae</taxon>
        <taxon>Niabella</taxon>
    </lineage>
</organism>